<evidence type="ECO:0000313" key="3">
    <source>
        <dbReference type="Proteomes" id="UP000035800"/>
    </source>
</evidence>
<evidence type="ECO:0000313" key="2">
    <source>
        <dbReference type="EMBL" id="EKT85522.2"/>
    </source>
</evidence>
<dbReference type="EMBL" id="CP006694">
    <property type="protein sequence ID" value="EKT85522.2"/>
    <property type="molecule type" value="Genomic_DNA"/>
</dbReference>
<reference evidence="2 3" key="2">
    <citation type="journal article" date="2014" name="Emerg. Microbes Infect.">
        <title>Potential impact on kidney infection: a whole-genome analysis of Leptospira santarosai serovar Shermani.</title>
        <authorList>
            <person name="Chou L.F."/>
            <person name="Chen T.W."/>
            <person name="Ko Y.C."/>
            <person name="Pan M.J."/>
            <person name="Tian Y.C."/>
            <person name="Chiu C.H."/>
            <person name="Tang P."/>
            <person name="Hung C.C."/>
            <person name="Yang C.W."/>
        </authorList>
    </citation>
    <scope>NUCLEOTIDE SEQUENCE</scope>
    <source>
        <strain evidence="2 3">LT 821</strain>
    </source>
</reference>
<organism evidence="2 3">
    <name type="scientific">Leptospira santarosai serovar Shermani str. LT 821</name>
    <dbReference type="NCBI Taxonomy" id="758847"/>
    <lineage>
        <taxon>Bacteria</taxon>
        <taxon>Pseudomonadati</taxon>
        <taxon>Spirochaetota</taxon>
        <taxon>Spirochaetia</taxon>
        <taxon>Leptospirales</taxon>
        <taxon>Leptospiraceae</taxon>
        <taxon>Leptospira</taxon>
    </lineage>
</organism>
<feature type="transmembrane region" description="Helical" evidence="1">
    <location>
        <begin position="12"/>
        <end position="30"/>
    </location>
</feature>
<name>K8Y4D5_9LEPT</name>
<protein>
    <submittedName>
        <fullName evidence="2">Uncharacterized protein</fullName>
    </submittedName>
</protein>
<proteinExistence type="predicted"/>
<dbReference type="AlphaFoldDB" id="K8Y4D5"/>
<keyword evidence="1" id="KW-1133">Transmembrane helix</keyword>
<keyword evidence="1" id="KW-0812">Transmembrane</keyword>
<dbReference type="KEGG" id="lst:LSS_17085"/>
<keyword evidence="1" id="KW-0472">Membrane</keyword>
<dbReference type="Proteomes" id="UP000035800">
    <property type="component" value="Chromosome I"/>
</dbReference>
<dbReference type="STRING" id="758847.LSS_17085"/>
<evidence type="ECO:0000256" key="1">
    <source>
        <dbReference type="SAM" id="Phobius"/>
    </source>
</evidence>
<gene>
    <name evidence="2" type="ORF">LSS_17085</name>
</gene>
<sequence length="36" mass="4296">MFRIGESFGGIVQTILSIRSFQFVFLYRVYSVFMKK</sequence>
<accession>K8Y4D5</accession>
<reference evidence="2 3" key="1">
    <citation type="journal article" date="2012" name="Gene">
        <title>Sequence of Leptospira santarosai serovar Shermani genome and prediction of virulence-associated genes.</title>
        <authorList>
            <person name="Chou L.F."/>
            <person name="Chen Y.T."/>
            <person name="Lu C.W."/>
            <person name="Ko Y.C."/>
            <person name="Tang C.Y."/>
            <person name="Pan M.J."/>
            <person name="Tian Y.C."/>
            <person name="Chiu C.H."/>
            <person name="Hung C.C."/>
            <person name="Yang C.W."/>
        </authorList>
    </citation>
    <scope>NUCLEOTIDE SEQUENCE [LARGE SCALE GENOMIC DNA]</scope>
    <source>
        <strain evidence="2">LT 821</strain>
    </source>
</reference>